<evidence type="ECO:0000256" key="1">
    <source>
        <dbReference type="ARBA" id="ARBA00001275"/>
    </source>
</evidence>
<keyword evidence="6 10" id="KW-0808">Transferase</keyword>
<dbReference type="PANTHER" id="PTHR11468">
    <property type="entry name" value="GLYCOGEN PHOSPHORYLASE"/>
    <property type="match status" value="1"/>
</dbReference>
<feature type="region of interest" description="Disordered" evidence="11">
    <location>
        <begin position="1"/>
        <end position="30"/>
    </location>
</feature>
<dbReference type="SUPFAM" id="SSF53756">
    <property type="entry name" value="UDP-Glycosyltransferase/glycogen phosphorylase"/>
    <property type="match status" value="1"/>
</dbReference>
<gene>
    <name evidence="12" type="primary">glpD</name>
</gene>
<dbReference type="FunFam" id="3.40.50.2000:FF:000807">
    <property type="entry name" value="Alpha-glucan phosphorylase 2, cytosolic"/>
    <property type="match status" value="1"/>
</dbReference>
<evidence type="ECO:0000256" key="6">
    <source>
        <dbReference type="ARBA" id="ARBA00022679"/>
    </source>
</evidence>
<dbReference type="EC" id="2.4.1.1" evidence="10"/>
<evidence type="ECO:0000256" key="7">
    <source>
        <dbReference type="ARBA" id="ARBA00022898"/>
    </source>
</evidence>
<comment type="similarity">
    <text evidence="3 10">Belongs to the glycogen phosphorylase family.</text>
</comment>
<keyword evidence="5 10" id="KW-0328">Glycosyltransferase</keyword>
<feature type="modified residue" description="N6-(pyridoxal phosphate)lysine" evidence="9">
    <location>
        <position position="730"/>
    </location>
</feature>
<dbReference type="GO" id="GO:0008184">
    <property type="term" value="F:glycogen phosphorylase activity"/>
    <property type="evidence" value="ECO:0007669"/>
    <property type="project" value="InterPro"/>
</dbReference>
<dbReference type="Pfam" id="PF00343">
    <property type="entry name" value="Phosphorylase"/>
    <property type="match status" value="1"/>
</dbReference>
<comment type="catalytic activity">
    <reaction evidence="1 10">
        <text>[(1-&gt;4)-alpha-D-glucosyl](n) + phosphate = [(1-&gt;4)-alpha-D-glucosyl](n-1) + alpha-D-glucose 1-phosphate</text>
        <dbReference type="Rhea" id="RHEA:41732"/>
        <dbReference type="Rhea" id="RHEA-COMP:9584"/>
        <dbReference type="Rhea" id="RHEA-COMP:9586"/>
        <dbReference type="ChEBI" id="CHEBI:15444"/>
        <dbReference type="ChEBI" id="CHEBI:43474"/>
        <dbReference type="ChEBI" id="CHEBI:58601"/>
        <dbReference type="EC" id="2.4.1.1"/>
    </reaction>
</comment>
<evidence type="ECO:0000256" key="10">
    <source>
        <dbReference type="RuleBase" id="RU000587"/>
    </source>
</evidence>
<organism evidence="12">
    <name type="scientific">Rostrostelium ellipticum</name>
    <dbReference type="NCBI Taxonomy" id="361140"/>
    <lineage>
        <taxon>Eukaryota</taxon>
        <taxon>Amoebozoa</taxon>
        <taxon>Evosea</taxon>
        <taxon>Eumycetozoa</taxon>
        <taxon>Dictyostelia</taxon>
        <taxon>Acytosteliales</taxon>
        <taxon>Acytosteliaceae</taxon>
        <taxon>Rostrostelium</taxon>
    </lineage>
</organism>
<dbReference type="PIRSF" id="PIRSF000460">
    <property type="entry name" value="Pprylas_GlgP"/>
    <property type="match status" value="1"/>
</dbReference>
<dbReference type="Gene3D" id="3.40.50.2000">
    <property type="entry name" value="Glycogen Phosphorylase B"/>
    <property type="match status" value="2"/>
</dbReference>
<keyword evidence="7 9" id="KW-0663">Pyridoxal phosphate</keyword>
<comment type="function">
    <text evidence="10">Allosteric enzyme that catalyzes the rate-limiting step in glycogen catabolism, the phosphorolytic cleavage of glycogen to produce glucose-1-phosphate, and plays a central role in maintaining cellular and organismal glucose homeostasis.</text>
</comment>
<reference evidence="12" key="1">
    <citation type="submission" date="2016-06" db="EMBL/GenBank/DDBJ databases">
        <title>A core phylogeny of Dictyostelia derived from 50 functionally divergent proteins retrieved from five existing and six newly sequenced genomes.</title>
        <authorList>
            <person name="Singh R."/>
            <person name="Schilde C."/>
            <person name="Gezzard T."/>
            <person name="Schaap P."/>
        </authorList>
    </citation>
    <scope>NUCLEOTIDE SEQUENCE</scope>
    <source>
        <strain evidence="12">AE2</strain>
    </source>
</reference>
<dbReference type="CDD" id="cd04300">
    <property type="entry name" value="GT35_Glycogen_Phosphorylase"/>
    <property type="match status" value="1"/>
</dbReference>
<evidence type="ECO:0000256" key="8">
    <source>
        <dbReference type="ARBA" id="ARBA00023277"/>
    </source>
</evidence>
<keyword evidence="4" id="KW-0021">Allosteric enzyme</keyword>
<dbReference type="GO" id="GO:0005737">
    <property type="term" value="C:cytoplasm"/>
    <property type="evidence" value="ECO:0007669"/>
    <property type="project" value="TreeGrafter"/>
</dbReference>
<evidence type="ECO:0000256" key="4">
    <source>
        <dbReference type="ARBA" id="ARBA00022533"/>
    </source>
</evidence>
<dbReference type="PANTHER" id="PTHR11468:SF2">
    <property type="entry name" value="GLYCOGEN PHOSPHORYLASE 2"/>
    <property type="match status" value="1"/>
</dbReference>
<keyword evidence="8 10" id="KW-0119">Carbohydrate metabolism</keyword>
<evidence type="ECO:0000256" key="3">
    <source>
        <dbReference type="ARBA" id="ARBA00006047"/>
    </source>
</evidence>
<evidence type="ECO:0000313" key="12">
    <source>
        <dbReference type="EMBL" id="AOE43318.1"/>
    </source>
</evidence>
<dbReference type="InterPro" id="IPR011833">
    <property type="entry name" value="Glycg_phsphrylas"/>
</dbReference>
<proteinExistence type="inferred from homology"/>
<evidence type="ECO:0000256" key="11">
    <source>
        <dbReference type="SAM" id="MobiDB-lite"/>
    </source>
</evidence>
<sequence length="950" mass="107848">MSSHNNNNPKKVASEIPPALENSATNLRRSTSHISLSTKLKLSKEITLPSISTRPPSKESLFVTLSTLLLKLVQSIPTSPDSYLLLYGKYTHKLSPYLPLNLPNLTSNNSAKDRLIERWKDTLLYFKQHNVKQVNYLSLEFLLGRSLQNSLVSLGLVGKYADALKELGYYLEDLYDEEHDAGLGNGGLGRLAACFMDSLATMNYPACGYGLRYTYGMFYQDLVNGEQVELPDYWLNFGNPWEIERRDITYQVGFGGTVENPSGNSKAAIWHPQEKIIGVAYDYPIPGYSTFNTINIRLWSSKPSDEFDLELFNKGDYLGSIEEKERCENITNVLYPNDNTYEGKELRLKQQYFFVCATLQDIIHQFKETGLPFDQFHTRHAIQLNDTHPTLGIPELMRILLDQEKLTWEAAWGITTKTFSYTNHTVLPEALERWSVELVERLLPRHIQIIYEINERFLSLVDKTWPGDIDMRRSLSIIDENNGKNIRMAFLAIVGSHTINGVAALHSELLKTTIFKQFFQLWPEKFDNKTNGVTPRRWIYECNPHLSALISKTLNTERWVTNLDFIKDLEKHKDDTTFQGKWLDIKRINKVRLAMYIKKECDIDVNPDALFDVQVKRFHEYKRQLLNILGVIYRYLEIKNNVPSAANRPPRVVIFGGKAAPGYYMAKLIIKLINAVAKVVNNDPQVGDKLKIVFIPNYCVSNAEIIIPASDISEHISTAGTEASGTSNMKFSMNGGLIIGTLDGANIEIRDSIGHENMFIFGACANEVDEIRRKIHDGTQTNPPSWTSVITAIKESRFGPYEKFKPIIDSITTGHDHYILSYDFPSYLEAQNNIDRCFLDRPRWAKMSIMASAGCGKFSSDRTIKEYAEKIWHIEQCKRAGPVTMTNDQVNQLTKSPVGSPSNLNTISMERLSPLAIKTGSRDNLMVFSKAAPAPQQTTKGFNVSSSDKK</sequence>
<dbReference type="AlphaFoldDB" id="A0A1L2FV23"/>
<dbReference type="InterPro" id="IPR000811">
    <property type="entry name" value="Glyco_trans_35"/>
</dbReference>
<dbReference type="NCBIfam" id="TIGR02093">
    <property type="entry name" value="P_ylase"/>
    <property type="match status" value="1"/>
</dbReference>
<dbReference type="GO" id="GO:0030170">
    <property type="term" value="F:pyridoxal phosphate binding"/>
    <property type="evidence" value="ECO:0007669"/>
    <property type="project" value="InterPro"/>
</dbReference>
<dbReference type="PROSITE" id="PS00102">
    <property type="entry name" value="PHOSPHORYLASE"/>
    <property type="match status" value="1"/>
</dbReference>
<dbReference type="EMBL" id="KX539472">
    <property type="protein sequence ID" value="AOE43318.1"/>
    <property type="molecule type" value="Genomic_DNA"/>
</dbReference>
<evidence type="ECO:0000256" key="9">
    <source>
        <dbReference type="PIRSR" id="PIRSR000460-1"/>
    </source>
</evidence>
<evidence type="ECO:0000256" key="5">
    <source>
        <dbReference type="ARBA" id="ARBA00022676"/>
    </source>
</evidence>
<dbReference type="FunFam" id="3.40.50.2000:FF:000003">
    <property type="entry name" value="Alpha-1,4 glucan phosphorylase"/>
    <property type="match status" value="1"/>
</dbReference>
<accession>A0A1L2FV23</accession>
<dbReference type="InterPro" id="IPR035090">
    <property type="entry name" value="Pyridoxal_P_attach_site"/>
</dbReference>
<protein>
    <recommendedName>
        <fullName evidence="10">Alpha-1,4 glucan phosphorylase</fullName>
        <ecNumber evidence="10">2.4.1.1</ecNumber>
    </recommendedName>
</protein>
<evidence type="ECO:0000256" key="2">
    <source>
        <dbReference type="ARBA" id="ARBA00001933"/>
    </source>
</evidence>
<name>A0A1L2FV23_9MYCE</name>
<dbReference type="GO" id="GO:0005980">
    <property type="term" value="P:glycogen catabolic process"/>
    <property type="evidence" value="ECO:0007669"/>
    <property type="project" value="TreeGrafter"/>
</dbReference>
<comment type="cofactor">
    <cofactor evidence="2 10">
        <name>pyridoxal 5'-phosphate</name>
        <dbReference type="ChEBI" id="CHEBI:597326"/>
    </cofactor>
</comment>